<feature type="domain" description="FAD/NAD(P)-binding" evidence="5">
    <location>
        <begin position="7"/>
        <end position="302"/>
    </location>
</feature>
<dbReference type="Proteomes" id="UP000182977">
    <property type="component" value="Chromosome I"/>
</dbReference>
<dbReference type="STRING" id="419479.SAMN04488563_3031"/>
<keyword evidence="8" id="KW-1185">Reference proteome</keyword>
<dbReference type="GO" id="GO:0005737">
    <property type="term" value="C:cytoplasm"/>
    <property type="evidence" value="ECO:0007669"/>
    <property type="project" value="TreeGrafter"/>
</dbReference>
<dbReference type="PANTHER" id="PTHR43557">
    <property type="entry name" value="APOPTOSIS-INDUCING FACTOR 1"/>
    <property type="match status" value="1"/>
</dbReference>
<feature type="domain" description="Reductase C-terminal" evidence="6">
    <location>
        <begin position="321"/>
        <end position="390"/>
    </location>
</feature>
<dbReference type="SUPFAM" id="SSF55424">
    <property type="entry name" value="FAD/NAD-linked reductases, dimerisation (C-terminal) domain"/>
    <property type="match status" value="1"/>
</dbReference>
<evidence type="ECO:0000256" key="2">
    <source>
        <dbReference type="ARBA" id="ARBA00022630"/>
    </source>
</evidence>
<proteinExistence type="predicted"/>
<protein>
    <submittedName>
        <fullName evidence="7">Reductase C-terminal</fullName>
    </submittedName>
</protein>
<keyword evidence="3" id="KW-0274">FAD</keyword>
<comment type="cofactor">
    <cofactor evidence="1">
        <name>FAD</name>
        <dbReference type="ChEBI" id="CHEBI:57692"/>
    </cofactor>
</comment>
<dbReference type="Pfam" id="PF07992">
    <property type="entry name" value="Pyr_redox_2"/>
    <property type="match status" value="1"/>
</dbReference>
<dbReference type="InterPro" id="IPR028202">
    <property type="entry name" value="Reductase_C"/>
</dbReference>
<keyword evidence="4" id="KW-0560">Oxidoreductase</keyword>
<dbReference type="Gene3D" id="3.30.390.30">
    <property type="match status" value="1"/>
</dbReference>
<dbReference type="InterPro" id="IPR036188">
    <property type="entry name" value="FAD/NAD-bd_sf"/>
</dbReference>
<dbReference type="GO" id="GO:0016651">
    <property type="term" value="F:oxidoreductase activity, acting on NAD(P)H"/>
    <property type="evidence" value="ECO:0007669"/>
    <property type="project" value="TreeGrafter"/>
</dbReference>
<evidence type="ECO:0000256" key="3">
    <source>
        <dbReference type="ARBA" id="ARBA00022827"/>
    </source>
</evidence>
<dbReference type="AlphaFoldDB" id="A0A1H2JSK8"/>
<organism evidence="7 8">
    <name type="scientific">Jiangella alkaliphila</name>
    <dbReference type="NCBI Taxonomy" id="419479"/>
    <lineage>
        <taxon>Bacteria</taxon>
        <taxon>Bacillati</taxon>
        <taxon>Actinomycetota</taxon>
        <taxon>Actinomycetes</taxon>
        <taxon>Jiangellales</taxon>
        <taxon>Jiangellaceae</taxon>
        <taxon>Jiangella</taxon>
    </lineage>
</organism>
<keyword evidence="2" id="KW-0285">Flavoprotein</keyword>
<dbReference type="InterPro" id="IPR016156">
    <property type="entry name" value="FAD/NAD-linked_Rdtase_dimer_sf"/>
</dbReference>
<evidence type="ECO:0000256" key="1">
    <source>
        <dbReference type="ARBA" id="ARBA00001974"/>
    </source>
</evidence>
<evidence type="ECO:0000259" key="5">
    <source>
        <dbReference type="Pfam" id="PF07992"/>
    </source>
</evidence>
<reference evidence="8" key="1">
    <citation type="submission" date="2016-10" db="EMBL/GenBank/DDBJ databases">
        <authorList>
            <person name="Varghese N."/>
            <person name="Submissions S."/>
        </authorList>
    </citation>
    <scope>NUCLEOTIDE SEQUENCE [LARGE SCALE GENOMIC DNA]</scope>
    <source>
        <strain evidence="8">DSM 45079</strain>
    </source>
</reference>
<name>A0A1H2JSK8_9ACTN</name>
<dbReference type="Pfam" id="PF14759">
    <property type="entry name" value="Reductase_C"/>
    <property type="match status" value="1"/>
</dbReference>
<evidence type="ECO:0000259" key="6">
    <source>
        <dbReference type="Pfam" id="PF14759"/>
    </source>
</evidence>
<dbReference type="SUPFAM" id="SSF51905">
    <property type="entry name" value="FAD/NAD(P)-binding domain"/>
    <property type="match status" value="1"/>
</dbReference>
<sequence length="396" mass="41065">MTAAVRRVVVVGAGAAGLTAAESLRADGFDGDLTLIGAETHAPYDRPPLSKQVLAGTWEPARLELLSGQRYDDLRITRRLGTPATAADLARRTVRVDRADLPYDALLIATGVRPRTLPGAAGLGGVHVLRTVDDAVAFQAAALAAGRVVVVGAGFLGAEAAATLRGLGVSVTLVDPLPGPLVRQLGPAVSALVADLHTEHGVELRTGVTVAGLTSDVGRVTGVRLGDGTVVAADCVLVAIGCVPVTEWLAGSGLDLADGVGCDASCRAAPGVFAAGDVARWFHPALGETIRVEHRTNATEQAMAAARAVLGGDEPYAPVPYFWSDQYDTKIQAYGHLAGADRFAVASGSLAQRRFVALYGRDDRVTGVLGWRSPRELLRARALVADATRWSDVVPA</sequence>
<dbReference type="InterPro" id="IPR050446">
    <property type="entry name" value="FAD-oxidoreductase/Apoptosis"/>
</dbReference>
<accession>A0A1H2JSK8</accession>
<evidence type="ECO:0000256" key="4">
    <source>
        <dbReference type="ARBA" id="ARBA00023002"/>
    </source>
</evidence>
<dbReference type="PRINTS" id="PR00368">
    <property type="entry name" value="FADPNR"/>
</dbReference>
<dbReference type="EMBL" id="LT629791">
    <property type="protein sequence ID" value="SDU59400.1"/>
    <property type="molecule type" value="Genomic_DNA"/>
</dbReference>
<dbReference type="Gene3D" id="3.50.50.60">
    <property type="entry name" value="FAD/NAD(P)-binding domain"/>
    <property type="match status" value="2"/>
</dbReference>
<evidence type="ECO:0000313" key="7">
    <source>
        <dbReference type="EMBL" id="SDU59400.1"/>
    </source>
</evidence>
<dbReference type="PANTHER" id="PTHR43557:SF2">
    <property type="entry name" value="RIESKE DOMAIN-CONTAINING PROTEIN-RELATED"/>
    <property type="match status" value="1"/>
</dbReference>
<gene>
    <name evidence="7" type="ORF">SAMN04488563_3031</name>
</gene>
<dbReference type="RefSeq" id="WP_046767308.1">
    <property type="nucleotide sequence ID" value="NZ_KQ061221.1"/>
</dbReference>
<evidence type="ECO:0000313" key="8">
    <source>
        <dbReference type="Proteomes" id="UP000182977"/>
    </source>
</evidence>
<dbReference type="InterPro" id="IPR023753">
    <property type="entry name" value="FAD/NAD-binding_dom"/>
</dbReference>
<dbReference type="OrthoDB" id="1145at2"/>
<dbReference type="PRINTS" id="PR00411">
    <property type="entry name" value="PNDRDTASEI"/>
</dbReference>